<keyword evidence="2" id="KW-0820">tRNA-binding</keyword>
<reference evidence="3 4" key="1">
    <citation type="journal article" date="2013" name="Genome Announc.">
        <title>Complete Genome Sequence of Mycoplasma hyorhinis Strain SK76.</title>
        <authorList>
            <person name="Goodison S."/>
            <person name="Urquidi V."/>
            <person name="Kumar D."/>
            <person name="Reyes L."/>
            <person name="Rosser C.J."/>
        </authorList>
    </citation>
    <scope>NUCLEOTIDE SEQUENCE [LARGE SCALE GENOMIC DNA]</scope>
    <source>
        <strain evidence="3 4">SK76</strain>
    </source>
</reference>
<dbReference type="GeneID" id="93248224"/>
<dbReference type="Gene3D" id="3.40.50.620">
    <property type="entry name" value="HUPs"/>
    <property type="match status" value="1"/>
</dbReference>
<comment type="caution">
    <text evidence="2">Lacks conserved residue(s) required for the propagation of feature annotation.</text>
</comment>
<keyword evidence="2" id="KW-0819">tRNA processing</keyword>
<dbReference type="InterPro" id="IPR004821">
    <property type="entry name" value="Cyt_trans-like"/>
</dbReference>
<comment type="function">
    <text evidence="2">Catalyzes the formation of N(4)-acetylcytidine (ac(4)C) at the wobble position of elongator tRNA(Met), using acetate and ATP as substrates. First activates an acetate ion to form acetyladenylate (Ac-AMP) and then transfers the acetyl group to tRNA to form ac(4)C34.</text>
</comment>
<dbReference type="EMBL" id="CP003914">
    <property type="protein sequence ID" value="AFX74019.1"/>
    <property type="molecule type" value="Genomic_DNA"/>
</dbReference>
<keyword evidence="2" id="KW-0436">Ligase</keyword>
<dbReference type="SUPFAM" id="SSF52374">
    <property type="entry name" value="Nucleotidylyl transferase"/>
    <property type="match status" value="1"/>
</dbReference>
<dbReference type="Proteomes" id="UP000009399">
    <property type="component" value="Chromosome"/>
</dbReference>
<comment type="similarity">
    <text evidence="2">Belongs to the TmcAL family.</text>
</comment>
<feature type="binding site" evidence="2">
    <location>
        <position position="157"/>
    </location>
    <ligand>
        <name>ATP</name>
        <dbReference type="ChEBI" id="CHEBI:30616"/>
    </ligand>
</feature>
<protein>
    <recommendedName>
        <fullName evidence="2">tRNA(Met) cytidine acetate ligase</fullName>
        <ecNumber evidence="2">6.3.4.-</ecNumber>
    </recommendedName>
</protein>
<evidence type="ECO:0000256" key="2">
    <source>
        <dbReference type="HAMAP-Rule" id="MF_01539"/>
    </source>
</evidence>
<organism evidence="3 4">
    <name type="scientific">Mesomycoplasma hyorhinis SK76</name>
    <dbReference type="NCBI Taxonomy" id="1118964"/>
    <lineage>
        <taxon>Bacteria</taxon>
        <taxon>Bacillati</taxon>
        <taxon>Mycoplasmatota</taxon>
        <taxon>Mycoplasmoidales</taxon>
        <taxon>Metamycoplasmataceae</taxon>
        <taxon>Mesomycoplasma</taxon>
    </lineage>
</organism>
<dbReference type="NCBIfam" id="NF010192">
    <property type="entry name" value="PRK13671.1"/>
    <property type="match status" value="1"/>
</dbReference>
<dbReference type="InterPro" id="IPR008513">
    <property type="entry name" value="tRNA(Met)_cyd_acetate_ligase"/>
</dbReference>
<comment type="catalytic activity">
    <reaction evidence="2">
        <text>cytidine(34) in elongator tRNA(Met) + acetate + ATP = N(4)-acetylcytidine(34) in elongator tRNA(Met) + AMP + diphosphate</text>
        <dbReference type="Rhea" id="RHEA:58144"/>
        <dbReference type="Rhea" id="RHEA-COMP:10693"/>
        <dbReference type="Rhea" id="RHEA-COMP:10694"/>
        <dbReference type="ChEBI" id="CHEBI:30089"/>
        <dbReference type="ChEBI" id="CHEBI:30616"/>
        <dbReference type="ChEBI" id="CHEBI:33019"/>
        <dbReference type="ChEBI" id="CHEBI:74900"/>
        <dbReference type="ChEBI" id="CHEBI:82748"/>
        <dbReference type="ChEBI" id="CHEBI:456215"/>
    </reaction>
</comment>
<proteinExistence type="inferred from homology"/>
<gene>
    <name evidence="2" type="primary">tmcAL</name>
    <name evidence="3" type="ORF">MOS_087</name>
</gene>
<evidence type="ECO:0000256" key="1">
    <source>
        <dbReference type="ARBA" id="ARBA00022884"/>
    </source>
</evidence>
<dbReference type="GO" id="GO:0000049">
    <property type="term" value="F:tRNA binding"/>
    <property type="evidence" value="ECO:0007669"/>
    <property type="project" value="UniProtKB-KW"/>
</dbReference>
<keyword evidence="2" id="KW-0963">Cytoplasm</keyword>
<keyword evidence="1 2" id="KW-0694">RNA-binding</keyword>
<dbReference type="GO" id="GO:0005737">
    <property type="term" value="C:cytoplasm"/>
    <property type="evidence" value="ECO:0007669"/>
    <property type="project" value="UniProtKB-SubCell"/>
</dbReference>
<dbReference type="PANTHER" id="PTHR37825">
    <property type="entry name" value="TRNA(MET) CYTIDINE ACETATE LIGASE"/>
    <property type="match status" value="1"/>
</dbReference>
<dbReference type="EC" id="6.3.4.-" evidence="2"/>
<dbReference type="HAMAP" id="MF_01539">
    <property type="entry name" value="TmcAL"/>
    <property type="match status" value="1"/>
</dbReference>
<accession>A0AAI8ALR0</accession>
<keyword evidence="2" id="KW-0547">Nucleotide-binding</keyword>
<feature type="binding site" evidence="2">
    <location>
        <position position="100"/>
    </location>
    <ligand>
        <name>ATP</name>
        <dbReference type="ChEBI" id="CHEBI:30616"/>
    </ligand>
</feature>
<feature type="binding site" evidence="2">
    <location>
        <position position="182"/>
    </location>
    <ligand>
        <name>ATP</name>
        <dbReference type="ChEBI" id="CHEBI:30616"/>
    </ligand>
</feature>
<dbReference type="InterPro" id="IPR014729">
    <property type="entry name" value="Rossmann-like_a/b/a_fold"/>
</dbReference>
<dbReference type="PANTHER" id="PTHR37825:SF1">
    <property type="entry name" value="TRNA(MET) CYTIDINE ACETATE LIGASE"/>
    <property type="match status" value="1"/>
</dbReference>
<dbReference type="Pfam" id="PF05636">
    <property type="entry name" value="HIGH_NTase1"/>
    <property type="match status" value="1"/>
</dbReference>
<dbReference type="GO" id="GO:0005524">
    <property type="term" value="F:ATP binding"/>
    <property type="evidence" value="ECO:0007669"/>
    <property type="project" value="UniProtKB-KW"/>
</dbReference>
<dbReference type="AlphaFoldDB" id="A0AAI8ALR0"/>
<dbReference type="GO" id="GO:0016879">
    <property type="term" value="F:ligase activity, forming carbon-nitrogen bonds"/>
    <property type="evidence" value="ECO:0007669"/>
    <property type="project" value="UniProtKB-UniRule"/>
</dbReference>
<keyword evidence="2" id="KW-0067">ATP-binding</keyword>
<name>A0AAI8ALR0_MESHY</name>
<sequence length="304" mass="35137">MSIAIIAEYNPFHNGHIYQLNYVKKHFPNEKIVVILSGKYTQRGELAVADFETRKQFALKFGADEVIKLPFKYATQAAHIFAQGAIEIVAENKIDKLIFGSESNNIDQMYFLATTIKDNFEKYNQLIKMFLKQGNSFPNASALALKELTGSLITLPNDILGFEYVKAIVFNNYSIKAHCLKRTINFHSETPEDHFASASYLRKLIYKNEDISQYSPMKFISTPDRIENHYPQFQKIVREKSSEELAQFHLVSEGIQNLFKKHINAPDFDSFINRVNSKRYTSSRIKRIMLYILLQITNPDEIEV</sequence>
<dbReference type="NCBIfam" id="TIGR00125">
    <property type="entry name" value="cyt_tran_rel"/>
    <property type="match status" value="1"/>
</dbReference>
<comment type="subcellular location">
    <subcellularLocation>
        <location evidence="2">Cytoplasm</location>
    </subcellularLocation>
</comment>
<evidence type="ECO:0000313" key="3">
    <source>
        <dbReference type="EMBL" id="AFX74019.1"/>
    </source>
</evidence>
<dbReference type="KEGG" id="mhs:MOS_087"/>
<dbReference type="GO" id="GO:0006400">
    <property type="term" value="P:tRNA modification"/>
    <property type="evidence" value="ECO:0007669"/>
    <property type="project" value="UniProtKB-UniRule"/>
</dbReference>
<feature type="binding site" evidence="2">
    <location>
        <begin position="6"/>
        <end position="19"/>
    </location>
    <ligand>
        <name>ATP</name>
        <dbReference type="ChEBI" id="CHEBI:30616"/>
    </ligand>
</feature>
<dbReference type="RefSeq" id="WP_014335366.1">
    <property type="nucleotide sequence ID" value="NC_019552.1"/>
</dbReference>
<evidence type="ECO:0000313" key="4">
    <source>
        <dbReference type="Proteomes" id="UP000009399"/>
    </source>
</evidence>